<organism evidence="2 3">
    <name type="scientific">Sanghuangporus baumii</name>
    <name type="common">Phellinus baumii</name>
    <dbReference type="NCBI Taxonomy" id="108892"/>
    <lineage>
        <taxon>Eukaryota</taxon>
        <taxon>Fungi</taxon>
        <taxon>Dikarya</taxon>
        <taxon>Basidiomycota</taxon>
        <taxon>Agaricomycotina</taxon>
        <taxon>Agaricomycetes</taxon>
        <taxon>Hymenochaetales</taxon>
        <taxon>Hymenochaetaceae</taxon>
        <taxon>Sanghuangporus</taxon>
    </lineage>
</organism>
<keyword evidence="3" id="KW-1185">Reference proteome</keyword>
<feature type="transmembrane region" description="Helical" evidence="1">
    <location>
        <begin position="265"/>
        <end position="285"/>
    </location>
</feature>
<feature type="transmembrane region" description="Helical" evidence="1">
    <location>
        <begin position="209"/>
        <end position="228"/>
    </location>
</feature>
<proteinExistence type="predicted"/>
<dbReference type="EMBL" id="LNZH02000168">
    <property type="protein sequence ID" value="OCB88879.1"/>
    <property type="molecule type" value="Genomic_DNA"/>
</dbReference>
<reference evidence="2" key="1">
    <citation type="submission" date="2016-06" db="EMBL/GenBank/DDBJ databases">
        <title>Draft Genome sequence of the fungus Inonotus baumii.</title>
        <authorList>
            <person name="Zhu H."/>
            <person name="Lin W."/>
        </authorList>
    </citation>
    <scope>NUCLEOTIDE SEQUENCE</scope>
    <source>
        <strain evidence="2">821</strain>
    </source>
</reference>
<protein>
    <submittedName>
        <fullName evidence="2">Uncharacterized protein</fullName>
    </submittedName>
</protein>
<keyword evidence="1" id="KW-0812">Transmembrane</keyword>
<keyword evidence="1" id="KW-0472">Membrane</keyword>
<comment type="caution">
    <text evidence="2">The sequence shown here is derived from an EMBL/GenBank/DDBJ whole genome shotgun (WGS) entry which is preliminary data.</text>
</comment>
<dbReference type="Proteomes" id="UP000757232">
    <property type="component" value="Unassembled WGS sequence"/>
</dbReference>
<dbReference type="AlphaFoldDB" id="A0A9Q5NCQ8"/>
<evidence type="ECO:0000313" key="3">
    <source>
        <dbReference type="Proteomes" id="UP000757232"/>
    </source>
</evidence>
<evidence type="ECO:0000256" key="1">
    <source>
        <dbReference type="SAM" id="Phobius"/>
    </source>
</evidence>
<gene>
    <name evidence="2" type="ORF">A7U60_g3974</name>
</gene>
<dbReference type="OrthoDB" id="3266361at2759"/>
<evidence type="ECO:0000313" key="2">
    <source>
        <dbReference type="EMBL" id="OCB88879.1"/>
    </source>
</evidence>
<feature type="transmembrane region" description="Helical" evidence="1">
    <location>
        <begin position="387"/>
        <end position="405"/>
    </location>
</feature>
<sequence>MGNQDLSLVHFGLHRRVPNAKHLISGSKELSLMVTIPTALQGESLASITLFFYYCGRIHMVKAMDSRQGHLHSVEIYGSDFSHVRSICLIKTLEGLEIGCRLRLMGIGLLPIRWNDVGQPLINGKKLEILEIGACLGGYLYVVAGTVAIVLAEIILAMRIYAFAGTQGLGIAYTLKPEDSCIGKPCLLDSFLPFQVTVTCSMASEVISVLGWIPTSIVELIFLVLVFWKTRRARAIRGEYSLVAKGKVPYAVDIMAVLARDSKKYFLQIFALCFIGACLNVIVILDNLKLHSSSLAIVLSAVLSNTFVIFAVAVLSILAPELFISLRMEYYGPVGSLADQSQLPWEVAIPEGSQHAPQDSGSSRRGQYSIVEDQEAWIWRVALDEHVRLYFISYYMMLINVLLFGESKVLELFPWYKETISAGPSRLSF</sequence>
<keyword evidence="1" id="KW-1133">Transmembrane helix</keyword>
<feature type="transmembrane region" description="Helical" evidence="1">
    <location>
        <begin position="139"/>
        <end position="162"/>
    </location>
</feature>
<name>A0A9Q5NCQ8_SANBA</name>
<feature type="transmembrane region" description="Helical" evidence="1">
    <location>
        <begin position="297"/>
        <end position="319"/>
    </location>
</feature>
<accession>A0A9Q5NCQ8</accession>
<feature type="transmembrane region" description="Helical" evidence="1">
    <location>
        <begin position="30"/>
        <end position="54"/>
    </location>
</feature>